<evidence type="ECO:0000256" key="10">
    <source>
        <dbReference type="ARBA" id="ARBA00022989"/>
    </source>
</evidence>
<organism evidence="15 16">
    <name type="scientific">Pichia membranifaciens NRRL Y-2026</name>
    <dbReference type="NCBI Taxonomy" id="763406"/>
    <lineage>
        <taxon>Eukaryota</taxon>
        <taxon>Fungi</taxon>
        <taxon>Dikarya</taxon>
        <taxon>Ascomycota</taxon>
        <taxon>Saccharomycotina</taxon>
        <taxon>Pichiomycetes</taxon>
        <taxon>Pichiales</taxon>
        <taxon>Pichiaceae</taxon>
        <taxon>Pichia</taxon>
    </lineage>
</organism>
<evidence type="ECO:0000256" key="5">
    <source>
        <dbReference type="ARBA" id="ARBA00018512"/>
    </source>
</evidence>
<feature type="transmembrane region" description="Helical" evidence="14">
    <location>
        <begin position="126"/>
        <end position="150"/>
    </location>
</feature>
<dbReference type="PANTHER" id="PTHR12989">
    <property type="entry name" value="ALPHA-1,2-GLUCOSYLTRANSFERASE ALG10"/>
    <property type="match status" value="1"/>
</dbReference>
<comment type="subcellular location">
    <subcellularLocation>
        <location evidence="1">Endoplasmic reticulum membrane</location>
        <topology evidence="1">Multi-pass membrane protein</topology>
    </subcellularLocation>
</comment>
<sequence length="474" mass="55171">MTLAESLLDVVVAGIATLPIKQFTEDVAMQANYQFIDEIFHYPQLKRIIRGDYTTWDPKITTPPGLYYLTALYSKVFKVECTLENMRYFNYFGGVFLVAMVILIRLRTKEPGFTSAALFMNPLLSIFYSLYYTDVWASAVVVAAYAVVVWKPFNNYFLTSVISALISLISLTFRQTNIIWSIFLLAALIDSKAKDENLYKYKEGVGDLLAFIKTGLKNFAICIPYIAVGLAFVGFVYTNGGIALGDKENHILSPHLAQLCYCMTFIALFTMPLWISYSVFIEYVEDNFLNLTGLFFNAAWLPILFIMIQSFTIIHPFVLADNRHYTFYIVRNFIIRTDTSRYELLPFYHFSFYIVYKLFKENSNILPDKNNNHRRTAASPIMYCAYMFCTAAAVTLSPLFEPRYYILPYIFFRLFTRPTDTPLLAVSLLKEHNTKIRYVGEVLWLWFWTQAIYLVFLQFTFKWDDIPELQRVIW</sequence>
<feature type="transmembrane region" description="Helical" evidence="14">
    <location>
        <begin position="442"/>
        <end position="461"/>
    </location>
</feature>
<dbReference type="EMBL" id="KV454002">
    <property type="protein sequence ID" value="ODQ47200.1"/>
    <property type="molecule type" value="Genomic_DNA"/>
</dbReference>
<evidence type="ECO:0000256" key="14">
    <source>
        <dbReference type="PIRNR" id="PIRNR028810"/>
    </source>
</evidence>
<protein>
    <recommendedName>
        <fullName evidence="5 14">Dol-P-Glc:Glc(2)Man(9)GlcNAc(2)-PP-Dol alpha-1,2-glucosyltransferase</fullName>
        <ecNumber evidence="4 14">2.4.1.256</ecNumber>
    </recommendedName>
</protein>
<dbReference type="OrthoDB" id="4769at2759"/>
<evidence type="ECO:0000256" key="2">
    <source>
        <dbReference type="ARBA" id="ARBA00004922"/>
    </source>
</evidence>
<dbReference type="Proteomes" id="UP000094455">
    <property type="component" value="Unassembled WGS sequence"/>
</dbReference>
<keyword evidence="10 14" id="KW-1133">Transmembrane helix</keyword>
<evidence type="ECO:0000256" key="4">
    <source>
        <dbReference type="ARBA" id="ARBA00011967"/>
    </source>
</evidence>
<dbReference type="InterPro" id="IPR016900">
    <property type="entry name" value="Alg10"/>
</dbReference>
<evidence type="ECO:0000313" key="16">
    <source>
        <dbReference type="Proteomes" id="UP000094455"/>
    </source>
</evidence>
<dbReference type="Pfam" id="PF04922">
    <property type="entry name" value="DIE2_ALG10"/>
    <property type="match status" value="1"/>
</dbReference>
<reference evidence="15 16" key="1">
    <citation type="journal article" date="2016" name="Proc. Natl. Acad. Sci. U.S.A.">
        <title>Comparative genomics of biotechnologically important yeasts.</title>
        <authorList>
            <person name="Riley R."/>
            <person name="Haridas S."/>
            <person name="Wolfe K.H."/>
            <person name="Lopes M.R."/>
            <person name="Hittinger C.T."/>
            <person name="Goeker M."/>
            <person name="Salamov A.A."/>
            <person name="Wisecaver J.H."/>
            <person name="Long T.M."/>
            <person name="Calvey C.H."/>
            <person name="Aerts A.L."/>
            <person name="Barry K.W."/>
            <person name="Choi C."/>
            <person name="Clum A."/>
            <person name="Coughlan A.Y."/>
            <person name="Deshpande S."/>
            <person name="Douglass A.P."/>
            <person name="Hanson S.J."/>
            <person name="Klenk H.-P."/>
            <person name="LaButti K.M."/>
            <person name="Lapidus A."/>
            <person name="Lindquist E.A."/>
            <person name="Lipzen A.M."/>
            <person name="Meier-Kolthoff J.P."/>
            <person name="Ohm R.A."/>
            <person name="Otillar R.P."/>
            <person name="Pangilinan J.L."/>
            <person name="Peng Y."/>
            <person name="Rokas A."/>
            <person name="Rosa C.A."/>
            <person name="Scheuner C."/>
            <person name="Sibirny A.A."/>
            <person name="Slot J.C."/>
            <person name="Stielow J.B."/>
            <person name="Sun H."/>
            <person name="Kurtzman C.P."/>
            <person name="Blackwell M."/>
            <person name="Grigoriev I.V."/>
            <person name="Jeffries T.W."/>
        </authorList>
    </citation>
    <scope>NUCLEOTIDE SEQUENCE [LARGE SCALE GENOMIC DNA]</scope>
    <source>
        <strain evidence="15 16">NRRL Y-2026</strain>
    </source>
</reference>
<comment type="pathway">
    <text evidence="2">Protein modification; protein glycosylation.</text>
</comment>
<evidence type="ECO:0000256" key="13">
    <source>
        <dbReference type="ARBA" id="ARBA00048064"/>
    </source>
</evidence>
<evidence type="ECO:0000256" key="8">
    <source>
        <dbReference type="ARBA" id="ARBA00022692"/>
    </source>
</evidence>
<feature type="transmembrane region" description="Helical" evidence="14">
    <location>
        <begin position="88"/>
        <end position="106"/>
    </location>
</feature>
<evidence type="ECO:0000313" key="15">
    <source>
        <dbReference type="EMBL" id="ODQ47200.1"/>
    </source>
</evidence>
<comment type="catalytic activity">
    <reaction evidence="13">
        <text>an alpha-D-Glc-(1-&gt;3)-alpha-D-Glc-(1-&gt;3)-alpha-D-Man-(1-&gt;2)-alpha-D-Man-(1-&gt;2)-alpha-D-Man-(1-&gt;3)-[alpha-D-Man-(1-&gt;2)-alpha-D-Man-(1-&gt;3)-[alpha-D-Man-(1-&gt;2)-alpha-D-Man-(1-&gt;6)]-alpha-D-Man-(1-&gt;6)]-beta-D-Man-(1-&gt;4)-beta-D-GlcNAc-(1-&gt;4)-alpha-D-GlcNAc-diphospho-di-trans,poly-cis-dolichol + a di-trans,poly-cis-dolichyl beta-D-glucosyl phosphate = a alpha-D-Glc-(1-&gt;2)-alpha-D-Glc-(1-&gt;3)-alpha-D-Glc-(1-&gt;3)-alpha-D-Man-(1-&gt;2)-alpha-D-Man-(1-&gt;2)-alpha-D-Man-(1-&gt;3)-[alpha-D-Man-(1-&gt;2)-alpha-D-Man-(1-&gt;3)-[alpha-D-Man-(1-&gt;2)-alpha-D-Man-(1-&gt;6)]-alpha-D-Man-(1-&gt;6)]-beta-D-Man-(1-&gt;4)-beta-D-GlcNAc-(1-&gt;4)-alpha-D-GlcNAc-diphospho-di-trans,poly-cis-dolichol + a di-trans,poly-cis-dolichyl phosphate + H(+)</text>
        <dbReference type="Rhea" id="RHEA:29543"/>
        <dbReference type="Rhea" id="RHEA-COMP:19498"/>
        <dbReference type="Rhea" id="RHEA-COMP:19502"/>
        <dbReference type="Rhea" id="RHEA-COMP:19512"/>
        <dbReference type="Rhea" id="RHEA-COMP:19522"/>
        <dbReference type="ChEBI" id="CHEBI:15378"/>
        <dbReference type="ChEBI" id="CHEBI:57525"/>
        <dbReference type="ChEBI" id="CHEBI:57683"/>
        <dbReference type="ChEBI" id="CHEBI:132522"/>
        <dbReference type="ChEBI" id="CHEBI:132523"/>
        <dbReference type="EC" id="2.4.1.256"/>
    </reaction>
    <physiologicalReaction direction="left-to-right" evidence="13">
        <dbReference type="Rhea" id="RHEA:29544"/>
    </physiologicalReaction>
</comment>
<proteinExistence type="inferred from homology"/>
<evidence type="ECO:0000256" key="9">
    <source>
        <dbReference type="ARBA" id="ARBA00022824"/>
    </source>
</evidence>
<dbReference type="GO" id="GO:0106073">
    <property type="term" value="F:dolichyl pyrophosphate Glc2Man9GlcNAc2 alpha-1,2-glucosyltransferase activity"/>
    <property type="evidence" value="ECO:0007669"/>
    <property type="project" value="UniProtKB-UniRule"/>
</dbReference>
<dbReference type="UniPathway" id="UPA00378"/>
<keyword evidence="9" id="KW-0256">Endoplasmic reticulum</keyword>
<keyword evidence="6 14" id="KW-0328">Glycosyltransferase</keyword>
<feature type="transmembrane region" description="Helical" evidence="14">
    <location>
        <begin position="259"/>
        <end position="280"/>
    </location>
</feature>
<evidence type="ECO:0000256" key="7">
    <source>
        <dbReference type="ARBA" id="ARBA00022679"/>
    </source>
</evidence>
<dbReference type="RefSeq" id="XP_019018313.1">
    <property type="nucleotide sequence ID" value="XM_019163886.1"/>
</dbReference>
<gene>
    <name evidence="15" type="ORF">PICMEDRAFT_71298</name>
</gene>
<evidence type="ECO:0000256" key="1">
    <source>
        <dbReference type="ARBA" id="ARBA00004477"/>
    </source>
</evidence>
<feature type="transmembrane region" description="Helical" evidence="14">
    <location>
        <begin position="162"/>
        <end position="189"/>
    </location>
</feature>
<dbReference type="PANTHER" id="PTHR12989:SF10">
    <property type="entry name" value="DOL-P-GLC:GLC(2)MAN(9)GLCNAC(2)-PP-DOL ALPHA-1,2-GLUCOSYLTRANSFERASE-RELATED"/>
    <property type="match status" value="1"/>
</dbReference>
<evidence type="ECO:0000256" key="12">
    <source>
        <dbReference type="ARBA" id="ARBA00044727"/>
    </source>
</evidence>
<feature type="transmembrane region" description="Helical" evidence="14">
    <location>
        <begin position="300"/>
        <end position="320"/>
    </location>
</feature>
<evidence type="ECO:0000256" key="3">
    <source>
        <dbReference type="ARBA" id="ARBA00010600"/>
    </source>
</evidence>
<keyword evidence="11 14" id="KW-0472">Membrane</keyword>
<dbReference type="STRING" id="763406.A0A1E3NM43"/>
<comment type="caution">
    <text evidence="14">Lacks conserved residue(s) required for the propagation of feature annotation.</text>
</comment>
<dbReference type="PIRSF" id="PIRSF028810">
    <property type="entry name" value="Alpha1_2_glucosyltferase_Alg10"/>
    <property type="match status" value="1"/>
</dbReference>
<dbReference type="AlphaFoldDB" id="A0A1E3NM43"/>
<keyword evidence="7" id="KW-0808">Transferase</keyword>
<keyword evidence="16" id="KW-1185">Reference proteome</keyword>
<evidence type="ECO:0000256" key="11">
    <source>
        <dbReference type="ARBA" id="ARBA00023136"/>
    </source>
</evidence>
<keyword evidence="8 14" id="KW-0812">Transmembrane</keyword>
<accession>A0A1E3NM43</accession>
<feature type="transmembrane region" description="Helical" evidence="14">
    <location>
        <begin position="379"/>
        <end position="400"/>
    </location>
</feature>
<dbReference type="GO" id="GO:0005789">
    <property type="term" value="C:endoplasmic reticulum membrane"/>
    <property type="evidence" value="ECO:0007669"/>
    <property type="project" value="UniProtKB-SubCell"/>
</dbReference>
<name>A0A1E3NM43_9ASCO</name>
<comment type="similarity">
    <text evidence="3 14">Belongs to the ALG10 glucosyltransferase family.</text>
</comment>
<evidence type="ECO:0000256" key="6">
    <source>
        <dbReference type="ARBA" id="ARBA00022676"/>
    </source>
</evidence>
<dbReference type="GO" id="GO:0006488">
    <property type="term" value="P:dolichol-linked oligosaccharide biosynthetic process"/>
    <property type="evidence" value="ECO:0007669"/>
    <property type="project" value="UniProtKB-UniRule"/>
</dbReference>
<comment type="function">
    <text evidence="12">Dol-P-Glc:Glc(2)Man(9)GlcNAc(2)-PP-Dol alpha-1,2-glucosyltransferase that operates in the biosynthetic pathway of dolichol-linked oligosaccharides, the glycan precursors employed in protein asparagine (N)-glycosylation. The assembly of dolichol-linked oligosaccharides begins on the cytosolic side of the endoplasmic reticulum membrane and finishes in its lumen. The sequential addition of sugars to dolichol pyrophosphate produces dolichol-linked oligosaccharides containing fourteen sugars, including two GlcNAcs, nine mannoses and three glucoses. Once assembled, the oligosaccharide is transferred from the lipid to nascent proteins by oligosaccharyltransferases. In the lumen of the endoplasmic reticulum, adds the third and last glucose residue from dolichyl phosphate glucose (Dol-P-Glc) onto the lipid-linked oligosaccharide intermediate Glc(2)Man(9)GlcNAc(2)-PP-Dol to produce Glc(3)Man(9)GlcNAc(2)-PP-Dol.</text>
</comment>
<feature type="transmembrane region" description="Helical" evidence="14">
    <location>
        <begin position="218"/>
        <end position="238"/>
    </location>
</feature>
<dbReference type="EC" id="2.4.1.256" evidence="4 14"/>
<dbReference type="GeneID" id="30180573"/>